<dbReference type="GO" id="GO:0051301">
    <property type="term" value="P:cell division"/>
    <property type="evidence" value="ECO:0007669"/>
    <property type="project" value="UniProtKB-KW"/>
</dbReference>
<evidence type="ECO:0000259" key="17">
    <source>
        <dbReference type="PROSITE" id="PS51387"/>
    </source>
</evidence>
<dbReference type="InterPro" id="IPR006094">
    <property type="entry name" value="Oxid_FAD_bind_N"/>
</dbReference>
<dbReference type="GO" id="GO:0008360">
    <property type="term" value="P:regulation of cell shape"/>
    <property type="evidence" value="ECO:0007669"/>
    <property type="project" value="UniProtKB-KW"/>
</dbReference>
<dbReference type="EC" id="1.3.1.98" evidence="16"/>
<feature type="active site" description="Proton donor" evidence="16">
    <location>
        <position position="241"/>
    </location>
</feature>
<keyword evidence="13 16" id="KW-0131">Cell cycle</keyword>
<dbReference type="InterPro" id="IPR036318">
    <property type="entry name" value="FAD-bd_PCMH-like_sf"/>
</dbReference>
<comment type="similarity">
    <text evidence="16">Belongs to the MurB family.</text>
</comment>
<feature type="active site" evidence="16">
    <location>
        <position position="191"/>
    </location>
</feature>
<keyword evidence="6 16" id="KW-0132">Cell division</keyword>
<dbReference type="NCBIfam" id="TIGR00179">
    <property type="entry name" value="murB"/>
    <property type="match status" value="1"/>
</dbReference>
<dbReference type="GO" id="GO:0008762">
    <property type="term" value="F:UDP-N-acetylmuramate dehydrogenase activity"/>
    <property type="evidence" value="ECO:0007669"/>
    <property type="project" value="UniProtKB-UniRule"/>
</dbReference>
<evidence type="ECO:0000256" key="4">
    <source>
        <dbReference type="ARBA" id="ARBA00004752"/>
    </source>
</evidence>
<dbReference type="InterPro" id="IPR011601">
    <property type="entry name" value="MurB_C"/>
</dbReference>
<evidence type="ECO:0000256" key="7">
    <source>
        <dbReference type="ARBA" id="ARBA00022630"/>
    </source>
</evidence>
<comment type="subcellular location">
    <subcellularLocation>
        <location evidence="3 16">Cytoplasm</location>
    </subcellularLocation>
</comment>
<dbReference type="Gene3D" id="3.30.465.10">
    <property type="match status" value="1"/>
</dbReference>
<dbReference type="EMBL" id="MEYI01000030">
    <property type="protein sequence ID" value="OGD23723.1"/>
    <property type="molecule type" value="Genomic_DNA"/>
</dbReference>
<evidence type="ECO:0000313" key="18">
    <source>
        <dbReference type="EMBL" id="OGD23723.1"/>
    </source>
</evidence>
<evidence type="ECO:0000256" key="5">
    <source>
        <dbReference type="ARBA" id="ARBA00022490"/>
    </source>
</evidence>
<comment type="pathway">
    <text evidence="4 16">Cell wall biogenesis; peptidoglycan biosynthesis.</text>
</comment>
<dbReference type="PROSITE" id="PS51387">
    <property type="entry name" value="FAD_PCMH"/>
    <property type="match status" value="1"/>
</dbReference>
<sequence>MREYPAKLFCFSLLSCKKCHIVYALMHMSDISAFQKNISLKDHNTYRIGGSADLFFEAHDRVSLIAAIREMRMQNTPYYLLGGGTNVLVADEGFRGAIVKVKHQTNDVRDDVIVADAGMPMGALIIKAQSLGLSGLEWAAGLPGTVGGAIFGNAGSHGGEMKDMVIAVETYDPKTDTVKECGSSACGFGYRHSAFQENGMIIVRATLQLHHDDPAHIATRMKDIVAKRIAHQPLAQRSEGCVFKNIELAYSEEGREAITQNEEFSVFRGARFLPAGAVIDTAGLKGTRIGGACVSEHHGNFIVNEHNASARDIIALIETIRARVKEKYGIILAEEIKIVRNT</sequence>
<dbReference type="AlphaFoldDB" id="A0A1F5AZA4"/>
<dbReference type="Pfam" id="PF01565">
    <property type="entry name" value="FAD_binding_4"/>
    <property type="match status" value="1"/>
</dbReference>
<evidence type="ECO:0000256" key="13">
    <source>
        <dbReference type="ARBA" id="ARBA00023306"/>
    </source>
</evidence>
<evidence type="ECO:0000256" key="9">
    <source>
        <dbReference type="ARBA" id="ARBA00022857"/>
    </source>
</evidence>
<keyword evidence="10 16" id="KW-0133">Cell shape</keyword>
<dbReference type="Pfam" id="PF02873">
    <property type="entry name" value="MurB_C"/>
    <property type="match status" value="1"/>
</dbReference>
<evidence type="ECO:0000256" key="3">
    <source>
        <dbReference type="ARBA" id="ARBA00004496"/>
    </source>
</evidence>
<dbReference type="Proteomes" id="UP000176639">
    <property type="component" value="Unassembled WGS sequence"/>
</dbReference>
<dbReference type="GO" id="GO:0071949">
    <property type="term" value="F:FAD binding"/>
    <property type="evidence" value="ECO:0007669"/>
    <property type="project" value="InterPro"/>
</dbReference>
<dbReference type="Gene3D" id="3.90.78.10">
    <property type="entry name" value="UDP-N-acetylenolpyruvoylglucosamine reductase, C-terminal domain"/>
    <property type="match status" value="1"/>
</dbReference>
<evidence type="ECO:0000256" key="10">
    <source>
        <dbReference type="ARBA" id="ARBA00022960"/>
    </source>
</evidence>
<gene>
    <name evidence="16" type="primary">murB</name>
    <name evidence="18" type="ORF">A2Z10_01075</name>
</gene>
<protein>
    <recommendedName>
        <fullName evidence="16">UDP-N-acetylenolpyruvoylglucosamine reductase</fullName>
        <ecNumber evidence="16">1.3.1.98</ecNumber>
    </recommendedName>
    <alternativeName>
        <fullName evidence="16">UDP-N-acetylmuramate dehydrogenase</fullName>
    </alternativeName>
</protein>
<evidence type="ECO:0000256" key="2">
    <source>
        <dbReference type="ARBA" id="ARBA00003921"/>
    </source>
</evidence>
<dbReference type="InterPro" id="IPR016169">
    <property type="entry name" value="FAD-bd_PCMH_sub2"/>
</dbReference>
<dbReference type="PANTHER" id="PTHR21071:SF4">
    <property type="entry name" value="UDP-N-ACETYLENOLPYRUVOYLGLUCOSAMINE REDUCTASE"/>
    <property type="match status" value="1"/>
</dbReference>
<dbReference type="GO" id="GO:0009252">
    <property type="term" value="P:peptidoglycan biosynthetic process"/>
    <property type="evidence" value="ECO:0007669"/>
    <property type="project" value="UniProtKB-UniRule"/>
</dbReference>
<feature type="domain" description="FAD-binding PCMH-type" evidence="17">
    <location>
        <begin position="48"/>
        <end position="212"/>
    </location>
</feature>
<dbReference type="SUPFAM" id="SSF56194">
    <property type="entry name" value="Uridine diphospho-N-Acetylenolpyruvylglucosamine reductase, MurB, C-terminal domain"/>
    <property type="match status" value="1"/>
</dbReference>
<keyword evidence="7 16" id="KW-0285">Flavoprotein</keyword>
<evidence type="ECO:0000256" key="12">
    <source>
        <dbReference type="ARBA" id="ARBA00023002"/>
    </source>
</evidence>
<evidence type="ECO:0000313" key="19">
    <source>
        <dbReference type="Proteomes" id="UP000176639"/>
    </source>
</evidence>
<comment type="function">
    <text evidence="2 16">Cell wall formation.</text>
</comment>
<dbReference type="InterPro" id="IPR036635">
    <property type="entry name" value="MurB_C_sf"/>
</dbReference>
<proteinExistence type="inferred from homology"/>
<evidence type="ECO:0000256" key="16">
    <source>
        <dbReference type="HAMAP-Rule" id="MF_00037"/>
    </source>
</evidence>
<organism evidence="18 19">
    <name type="scientific">Candidatus Azambacteria bacterium RBG_16_47_10</name>
    <dbReference type="NCBI Taxonomy" id="1797292"/>
    <lineage>
        <taxon>Bacteria</taxon>
        <taxon>Candidatus Azamiibacteriota</taxon>
    </lineage>
</organism>
<keyword evidence="14 16" id="KW-0961">Cell wall biogenesis/degradation</keyword>
<dbReference type="Gene3D" id="3.30.43.10">
    <property type="entry name" value="Uridine Diphospho-n-acetylenolpyruvylglucosamine Reductase, domain 2"/>
    <property type="match status" value="1"/>
</dbReference>
<dbReference type="PANTHER" id="PTHR21071">
    <property type="entry name" value="UDP-N-ACETYLENOLPYRUVOYLGLUCOSAMINE REDUCTASE"/>
    <property type="match status" value="1"/>
</dbReference>
<keyword evidence="11 16" id="KW-0573">Peptidoglycan synthesis</keyword>
<comment type="cofactor">
    <cofactor evidence="1 16">
        <name>FAD</name>
        <dbReference type="ChEBI" id="CHEBI:57692"/>
    </cofactor>
</comment>
<dbReference type="HAMAP" id="MF_00037">
    <property type="entry name" value="MurB"/>
    <property type="match status" value="1"/>
</dbReference>
<keyword evidence="8 16" id="KW-0274">FAD</keyword>
<evidence type="ECO:0000256" key="6">
    <source>
        <dbReference type="ARBA" id="ARBA00022618"/>
    </source>
</evidence>
<comment type="catalytic activity">
    <reaction evidence="15 16">
        <text>UDP-N-acetyl-alpha-D-muramate + NADP(+) = UDP-N-acetyl-3-O-(1-carboxyvinyl)-alpha-D-glucosamine + NADPH + H(+)</text>
        <dbReference type="Rhea" id="RHEA:12248"/>
        <dbReference type="ChEBI" id="CHEBI:15378"/>
        <dbReference type="ChEBI" id="CHEBI:57783"/>
        <dbReference type="ChEBI" id="CHEBI:58349"/>
        <dbReference type="ChEBI" id="CHEBI:68483"/>
        <dbReference type="ChEBI" id="CHEBI:70757"/>
        <dbReference type="EC" id="1.3.1.98"/>
    </reaction>
</comment>
<name>A0A1F5AZA4_9BACT</name>
<reference evidence="18 19" key="1">
    <citation type="journal article" date="2016" name="Nat. Commun.">
        <title>Thousands of microbial genomes shed light on interconnected biogeochemical processes in an aquifer system.</title>
        <authorList>
            <person name="Anantharaman K."/>
            <person name="Brown C.T."/>
            <person name="Hug L.A."/>
            <person name="Sharon I."/>
            <person name="Castelle C.J."/>
            <person name="Probst A.J."/>
            <person name="Thomas B.C."/>
            <person name="Singh A."/>
            <person name="Wilkins M.J."/>
            <person name="Karaoz U."/>
            <person name="Brodie E.L."/>
            <person name="Williams K.H."/>
            <person name="Hubbard S.S."/>
            <person name="Banfield J.F."/>
        </authorList>
    </citation>
    <scope>NUCLEOTIDE SEQUENCE [LARGE SCALE GENOMIC DNA]</scope>
</reference>
<accession>A0A1F5AZA4</accession>
<comment type="caution">
    <text evidence="18">The sequence shown here is derived from an EMBL/GenBank/DDBJ whole genome shotgun (WGS) entry which is preliminary data.</text>
</comment>
<evidence type="ECO:0000256" key="11">
    <source>
        <dbReference type="ARBA" id="ARBA00022984"/>
    </source>
</evidence>
<evidence type="ECO:0000256" key="1">
    <source>
        <dbReference type="ARBA" id="ARBA00001974"/>
    </source>
</evidence>
<dbReference type="InterPro" id="IPR016167">
    <property type="entry name" value="FAD-bd_PCMH_sub1"/>
</dbReference>
<dbReference type="GO" id="GO:0005829">
    <property type="term" value="C:cytosol"/>
    <property type="evidence" value="ECO:0007669"/>
    <property type="project" value="TreeGrafter"/>
</dbReference>
<keyword evidence="5 16" id="KW-0963">Cytoplasm</keyword>
<evidence type="ECO:0000256" key="14">
    <source>
        <dbReference type="ARBA" id="ARBA00023316"/>
    </source>
</evidence>
<dbReference type="InterPro" id="IPR016166">
    <property type="entry name" value="FAD-bd_PCMH"/>
</dbReference>
<keyword evidence="9 16" id="KW-0521">NADP</keyword>
<dbReference type="UniPathway" id="UPA00219"/>
<dbReference type="InterPro" id="IPR003170">
    <property type="entry name" value="MurB"/>
</dbReference>
<keyword evidence="12 16" id="KW-0560">Oxidoreductase</keyword>
<evidence type="ECO:0000256" key="8">
    <source>
        <dbReference type="ARBA" id="ARBA00022827"/>
    </source>
</evidence>
<dbReference type="GO" id="GO:0071555">
    <property type="term" value="P:cell wall organization"/>
    <property type="evidence" value="ECO:0007669"/>
    <property type="project" value="UniProtKB-KW"/>
</dbReference>
<evidence type="ECO:0000256" key="15">
    <source>
        <dbReference type="ARBA" id="ARBA00048914"/>
    </source>
</evidence>
<dbReference type="NCBIfam" id="NF010480">
    <property type="entry name" value="PRK13905.1"/>
    <property type="match status" value="1"/>
</dbReference>
<dbReference type="SUPFAM" id="SSF56176">
    <property type="entry name" value="FAD-binding/transporter-associated domain-like"/>
    <property type="match status" value="1"/>
</dbReference>
<feature type="active site" evidence="16">
    <location>
        <position position="335"/>
    </location>
</feature>